<dbReference type="Proteomes" id="UP001418222">
    <property type="component" value="Unassembled WGS sequence"/>
</dbReference>
<dbReference type="InterPro" id="IPR001005">
    <property type="entry name" value="SANT/Myb"/>
</dbReference>
<dbReference type="AlphaFoldDB" id="A0AAP0BMZ3"/>
<sequence>MASPSPPRPTETLPRRGFPPPCWSSEETLALIQSYRQKWLSNRRANLRAADWESVAADLSVRSSLLPSATPKTSVQCRHKFEKLRKRFRSERLRSLTLRPHAPPSSSWSFFPIMKSLEIDDHGGLTIPKADRPNPSTGGGEAKGMMTDEISRRIDCERRDERKSKRAIGSVEKMVSSLRMVGDGFMKMERLNMERVRQREMMKMELQLKRTEMILDSHRRIIDAFLNAFVDGEKRKRKMKKKKDKVSPDN</sequence>
<gene>
    <name evidence="3" type="ORF">KSP39_PZI008061</name>
</gene>
<protein>
    <recommendedName>
        <fullName evidence="2">Myb-like domain-containing protein</fullName>
    </recommendedName>
</protein>
<evidence type="ECO:0000313" key="3">
    <source>
        <dbReference type="EMBL" id="KAK8944609.1"/>
    </source>
</evidence>
<feature type="region of interest" description="Disordered" evidence="1">
    <location>
        <begin position="1"/>
        <end position="21"/>
    </location>
</feature>
<feature type="region of interest" description="Disordered" evidence="1">
    <location>
        <begin position="124"/>
        <end position="144"/>
    </location>
</feature>
<dbReference type="EMBL" id="JBBWWQ010000006">
    <property type="protein sequence ID" value="KAK8944609.1"/>
    <property type="molecule type" value="Genomic_DNA"/>
</dbReference>
<dbReference type="PANTHER" id="PTHR31307">
    <property type="entry name" value="TRIHELIX TRANSCRIPTION FACTOR ASIL2"/>
    <property type="match status" value="1"/>
</dbReference>
<name>A0AAP0BMZ3_9ASPA</name>
<reference evidence="3 4" key="1">
    <citation type="journal article" date="2022" name="Nat. Plants">
        <title>Genomes of leafy and leafless Platanthera orchids illuminate the evolution of mycoheterotrophy.</title>
        <authorList>
            <person name="Li M.H."/>
            <person name="Liu K.W."/>
            <person name="Li Z."/>
            <person name="Lu H.C."/>
            <person name="Ye Q.L."/>
            <person name="Zhang D."/>
            <person name="Wang J.Y."/>
            <person name="Li Y.F."/>
            <person name="Zhong Z.M."/>
            <person name="Liu X."/>
            <person name="Yu X."/>
            <person name="Liu D.K."/>
            <person name="Tu X.D."/>
            <person name="Liu B."/>
            <person name="Hao Y."/>
            <person name="Liao X.Y."/>
            <person name="Jiang Y.T."/>
            <person name="Sun W.H."/>
            <person name="Chen J."/>
            <person name="Chen Y.Q."/>
            <person name="Ai Y."/>
            <person name="Zhai J.W."/>
            <person name="Wu S.S."/>
            <person name="Zhou Z."/>
            <person name="Hsiao Y.Y."/>
            <person name="Wu W.L."/>
            <person name="Chen Y.Y."/>
            <person name="Lin Y.F."/>
            <person name="Hsu J.L."/>
            <person name="Li C.Y."/>
            <person name="Wang Z.W."/>
            <person name="Zhao X."/>
            <person name="Zhong W.Y."/>
            <person name="Ma X.K."/>
            <person name="Ma L."/>
            <person name="Huang J."/>
            <person name="Chen G.Z."/>
            <person name="Huang M.Z."/>
            <person name="Huang L."/>
            <person name="Peng D.H."/>
            <person name="Luo Y.B."/>
            <person name="Zou S.Q."/>
            <person name="Chen S.P."/>
            <person name="Lan S."/>
            <person name="Tsai W.C."/>
            <person name="Van de Peer Y."/>
            <person name="Liu Z.J."/>
        </authorList>
    </citation>
    <scope>NUCLEOTIDE SEQUENCE [LARGE SCALE GENOMIC DNA]</scope>
    <source>
        <strain evidence="3">Lor287</strain>
    </source>
</reference>
<dbReference type="InterPro" id="IPR044823">
    <property type="entry name" value="ASIL1/2-like"/>
</dbReference>
<dbReference type="PANTHER" id="PTHR31307:SF49">
    <property type="entry name" value="ALCOHOL DEHYDROGENASE TRANSCRIPTION FACTOR MYB_SANT-LIKE FAMILY PROTEIN"/>
    <property type="match status" value="1"/>
</dbReference>
<organism evidence="3 4">
    <name type="scientific">Platanthera zijinensis</name>
    <dbReference type="NCBI Taxonomy" id="2320716"/>
    <lineage>
        <taxon>Eukaryota</taxon>
        <taxon>Viridiplantae</taxon>
        <taxon>Streptophyta</taxon>
        <taxon>Embryophyta</taxon>
        <taxon>Tracheophyta</taxon>
        <taxon>Spermatophyta</taxon>
        <taxon>Magnoliopsida</taxon>
        <taxon>Liliopsida</taxon>
        <taxon>Asparagales</taxon>
        <taxon>Orchidaceae</taxon>
        <taxon>Orchidoideae</taxon>
        <taxon>Orchideae</taxon>
        <taxon>Orchidinae</taxon>
        <taxon>Platanthera</taxon>
    </lineage>
</organism>
<keyword evidence="4" id="KW-1185">Reference proteome</keyword>
<evidence type="ECO:0000259" key="2">
    <source>
        <dbReference type="PROSITE" id="PS50090"/>
    </source>
</evidence>
<comment type="caution">
    <text evidence="3">The sequence shown here is derived from an EMBL/GenBank/DDBJ whole genome shotgun (WGS) entry which is preliminary data.</text>
</comment>
<feature type="domain" description="Myb-like" evidence="2">
    <location>
        <begin position="23"/>
        <end position="85"/>
    </location>
</feature>
<dbReference type="PROSITE" id="PS50090">
    <property type="entry name" value="MYB_LIKE"/>
    <property type="match status" value="1"/>
</dbReference>
<dbReference type="InterPro" id="IPR044822">
    <property type="entry name" value="Myb_DNA-bind_4"/>
</dbReference>
<dbReference type="Pfam" id="PF13837">
    <property type="entry name" value="Myb_DNA-bind_4"/>
    <property type="match status" value="1"/>
</dbReference>
<proteinExistence type="predicted"/>
<evidence type="ECO:0000313" key="4">
    <source>
        <dbReference type="Proteomes" id="UP001418222"/>
    </source>
</evidence>
<accession>A0AAP0BMZ3</accession>
<evidence type="ECO:0000256" key="1">
    <source>
        <dbReference type="SAM" id="MobiDB-lite"/>
    </source>
</evidence>
<dbReference type="Gene3D" id="1.10.10.60">
    <property type="entry name" value="Homeodomain-like"/>
    <property type="match status" value="1"/>
</dbReference>